<protein>
    <recommendedName>
        <fullName evidence="5">Dolichol kinase</fullName>
    </recommendedName>
</protein>
<keyword evidence="4" id="KW-1185">Reference proteome</keyword>
<proteinExistence type="predicted"/>
<organism evidence="3 4">
    <name type="scientific">Emiliania huxleyi (strain CCMP1516)</name>
    <dbReference type="NCBI Taxonomy" id="280463"/>
    <lineage>
        <taxon>Eukaryota</taxon>
        <taxon>Haptista</taxon>
        <taxon>Haptophyta</taxon>
        <taxon>Prymnesiophyceae</taxon>
        <taxon>Isochrysidales</taxon>
        <taxon>Noelaerhabdaceae</taxon>
        <taxon>Emiliania</taxon>
    </lineage>
</organism>
<dbReference type="HOGENOM" id="CLU_058561_3_0_1"/>
<dbReference type="AlphaFoldDB" id="A0A0D3JNA5"/>
<dbReference type="InterPro" id="IPR037997">
    <property type="entry name" value="Dgk1-like"/>
</dbReference>
<dbReference type="GeneID" id="17270536"/>
<feature type="signal peptide" evidence="2">
    <location>
        <begin position="1"/>
        <end position="18"/>
    </location>
</feature>
<dbReference type="GO" id="GO:0004143">
    <property type="term" value="F:ATP-dependent diacylglycerol kinase activity"/>
    <property type="evidence" value="ECO:0007669"/>
    <property type="project" value="InterPro"/>
</dbReference>
<accession>A0A0D3JNA5</accession>
<name>A0A0D3JNA5_EMIH1</name>
<keyword evidence="2" id="KW-0732">Signal</keyword>
<evidence type="ECO:0000313" key="4">
    <source>
        <dbReference type="Proteomes" id="UP000013827"/>
    </source>
</evidence>
<dbReference type="GO" id="GO:0005789">
    <property type="term" value="C:endoplasmic reticulum membrane"/>
    <property type="evidence" value="ECO:0007669"/>
    <property type="project" value="TreeGrafter"/>
</dbReference>
<keyword evidence="1" id="KW-1133">Transmembrane helix</keyword>
<dbReference type="PaxDb" id="2903-EOD24990"/>
<dbReference type="Proteomes" id="UP000013827">
    <property type="component" value="Unassembled WGS sequence"/>
</dbReference>
<keyword evidence="1" id="KW-0472">Membrane</keyword>
<keyword evidence="1" id="KW-0812">Transmembrane</keyword>
<evidence type="ECO:0008006" key="5">
    <source>
        <dbReference type="Google" id="ProtNLM"/>
    </source>
</evidence>
<feature type="transmembrane region" description="Helical" evidence="1">
    <location>
        <begin position="44"/>
        <end position="63"/>
    </location>
</feature>
<evidence type="ECO:0000256" key="1">
    <source>
        <dbReference type="SAM" id="Phobius"/>
    </source>
</evidence>
<feature type="transmembrane region" description="Helical" evidence="1">
    <location>
        <begin position="70"/>
        <end position="89"/>
    </location>
</feature>
<evidence type="ECO:0000313" key="3">
    <source>
        <dbReference type="EnsemblProtists" id="EOD24990"/>
    </source>
</evidence>
<feature type="transmembrane region" description="Helical" evidence="1">
    <location>
        <begin position="261"/>
        <end position="279"/>
    </location>
</feature>
<dbReference type="PANTHER" id="PTHR31303:SF1">
    <property type="entry name" value="CTP-DEPENDENT DIACYLGLYCEROL KINASE 1"/>
    <property type="match status" value="1"/>
</dbReference>
<dbReference type="EnsemblProtists" id="EOD24990">
    <property type="protein sequence ID" value="EOD24990"/>
    <property type="gene ID" value="EMIHUDRAFT_469241"/>
</dbReference>
<evidence type="ECO:0000256" key="2">
    <source>
        <dbReference type="SAM" id="SignalP"/>
    </source>
</evidence>
<reference evidence="3" key="2">
    <citation type="submission" date="2024-10" db="UniProtKB">
        <authorList>
            <consortium name="EnsemblProtists"/>
        </authorList>
    </citation>
    <scope>IDENTIFICATION</scope>
</reference>
<dbReference type="RefSeq" id="XP_005777419.1">
    <property type="nucleotide sequence ID" value="XM_005777362.1"/>
</dbReference>
<dbReference type="GO" id="GO:0006654">
    <property type="term" value="P:phosphatidic acid biosynthetic process"/>
    <property type="evidence" value="ECO:0007669"/>
    <property type="project" value="TreeGrafter"/>
</dbReference>
<reference evidence="4" key="1">
    <citation type="journal article" date="2013" name="Nature">
        <title>Pan genome of the phytoplankton Emiliania underpins its global distribution.</title>
        <authorList>
            <person name="Read B.A."/>
            <person name="Kegel J."/>
            <person name="Klute M.J."/>
            <person name="Kuo A."/>
            <person name="Lefebvre S.C."/>
            <person name="Maumus F."/>
            <person name="Mayer C."/>
            <person name="Miller J."/>
            <person name="Monier A."/>
            <person name="Salamov A."/>
            <person name="Young J."/>
            <person name="Aguilar M."/>
            <person name="Claverie J.M."/>
            <person name="Frickenhaus S."/>
            <person name="Gonzalez K."/>
            <person name="Herman E.K."/>
            <person name="Lin Y.C."/>
            <person name="Napier J."/>
            <person name="Ogata H."/>
            <person name="Sarno A.F."/>
            <person name="Shmutz J."/>
            <person name="Schroeder D."/>
            <person name="de Vargas C."/>
            <person name="Verret F."/>
            <person name="von Dassow P."/>
            <person name="Valentin K."/>
            <person name="Van de Peer Y."/>
            <person name="Wheeler G."/>
            <person name="Dacks J.B."/>
            <person name="Delwiche C.F."/>
            <person name="Dyhrman S.T."/>
            <person name="Glockner G."/>
            <person name="John U."/>
            <person name="Richards T."/>
            <person name="Worden A.Z."/>
            <person name="Zhang X."/>
            <person name="Grigoriev I.V."/>
            <person name="Allen A.E."/>
            <person name="Bidle K."/>
            <person name="Borodovsky M."/>
            <person name="Bowler C."/>
            <person name="Brownlee C."/>
            <person name="Cock J.M."/>
            <person name="Elias M."/>
            <person name="Gladyshev V.N."/>
            <person name="Groth M."/>
            <person name="Guda C."/>
            <person name="Hadaegh A."/>
            <person name="Iglesias-Rodriguez M.D."/>
            <person name="Jenkins J."/>
            <person name="Jones B.M."/>
            <person name="Lawson T."/>
            <person name="Leese F."/>
            <person name="Lindquist E."/>
            <person name="Lobanov A."/>
            <person name="Lomsadze A."/>
            <person name="Malik S.B."/>
            <person name="Marsh M.E."/>
            <person name="Mackinder L."/>
            <person name="Mock T."/>
            <person name="Mueller-Roeber B."/>
            <person name="Pagarete A."/>
            <person name="Parker M."/>
            <person name="Probert I."/>
            <person name="Quesneville H."/>
            <person name="Raines C."/>
            <person name="Rensing S.A."/>
            <person name="Riano-Pachon D.M."/>
            <person name="Richier S."/>
            <person name="Rokitta S."/>
            <person name="Shiraiwa Y."/>
            <person name="Soanes D.M."/>
            <person name="van der Giezen M."/>
            <person name="Wahlund T.M."/>
            <person name="Williams B."/>
            <person name="Wilson W."/>
            <person name="Wolfe G."/>
            <person name="Wurch L.L."/>
        </authorList>
    </citation>
    <scope>NUCLEOTIDE SEQUENCE</scope>
</reference>
<sequence>MAALLLVLLLSVAAPASGIAALARPALGGHKVAASRRRLEQQPVSLAVAFDGGVLAAITPAALGRDAASASVCAGAAWMWVAFWSKLAADGRIQPNLSRKIIHTGSAPLFMLCWPLFSPAPSAPILAGAVPLLQIIRLYRAGRAQPAQPTPVGAAEADDTADLVKAISRSGSRSEALGGPFLYTLVLLVATVLGWRSPAAAVAICQMAVGDGVADIVGRRYGSVKWPFSPSKSVAGSAAFVASTAETEIEPPPARRTKPRAASAFSASLGLISLFHAFGFTALTAAAAAPAVLLISLLSAAVELLPTRPAAVELLPAELADDNVSVPAAAWALSAWLLSAG</sequence>
<dbReference type="eggNOG" id="KOG4453">
    <property type="taxonomic scope" value="Eukaryota"/>
</dbReference>
<dbReference type="PANTHER" id="PTHR31303">
    <property type="entry name" value="CTP-DEPENDENT DIACYLGLYCEROL KINASE 1"/>
    <property type="match status" value="1"/>
</dbReference>
<feature type="chain" id="PRO_5044291485" description="Dolichol kinase" evidence="2">
    <location>
        <begin position="19"/>
        <end position="341"/>
    </location>
</feature>
<dbReference type="KEGG" id="ehx:EMIHUDRAFT_469241"/>